<evidence type="ECO:0000313" key="3">
    <source>
        <dbReference type="EMBL" id="KAJ7323225.1"/>
    </source>
</evidence>
<organism evidence="3 4">
    <name type="scientific">Mycena albidolilacea</name>
    <dbReference type="NCBI Taxonomy" id="1033008"/>
    <lineage>
        <taxon>Eukaryota</taxon>
        <taxon>Fungi</taxon>
        <taxon>Dikarya</taxon>
        <taxon>Basidiomycota</taxon>
        <taxon>Agaricomycotina</taxon>
        <taxon>Agaricomycetes</taxon>
        <taxon>Agaricomycetidae</taxon>
        <taxon>Agaricales</taxon>
        <taxon>Marasmiineae</taxon>
        <taxon>Mycenaceae</taxon>
        <taxon>Mycena</taxon>
    </lineage>
</organism>
<feature type="compositionally biased region" description="Basic and acidic residues" evidence="1">
    <location>
        <begin position="487"/>
        <end position="497"/>
    </location>
</feature>
<feature type="compositionally biased region" description="Polar residues" evidence="1">
    <location>
        <begin position="531"/>
        <end position="540"/>
    </location>
</feature>
<feature type="transmembrane region" description="Helical" evidence="2">
    <location>
        <begin position="15"/>
        <end position="35"/>
    </location>
</feature>
<keyword evidence="2" id="KW-0472">Membrane</keyword>
<dbReference type="EMBL" id="JARIHO010000047">
    <property type="protein sequence ID" value="KAJ7323225.1"/>
    <property type="molecule type" value="Genomic_DNA"/>
</dbReference>
<evidence type="ECO:0000313" key="4">
    <source>
        <dbReference type="Proteomes" id="UP001218218"/>
    </source>
</evidence>
<keyword evidence="4" id="KW-1185">Reference proteome</keyword>
<evidence type="ECO:0000256" key="2">
    <source>
        <dbReference type="SAM" id="Phobius"/>
    </source>
</evidence>
<sequence length="581" mass="64024">MILSTILTSPTARVYNLRILLLANIPLMVLFGRTLRGYDPFLYVSVLGSSCSIVTCVHHILAIFKWPMRGLALIDLGTLVIEIGVLVSLLPANIGYSGRWVLMCLYLPLGPLLVSLLFRIATVHKTKERFFTQRLRFLGCCARSNPPYTPLSILLNRSLARPLVRGESRYIVVARALILSCIALGVPAFGIYATVTMPLNSMISTRTVMDPLWTWDSFLLLNDVTVRIYATNPVFTDQVVGQVNVNNGDPLNSSLIGCPESGGLFRCPCGWFEINKMVINIVVPSGADWVVVDLGCEQLACDGLSTPFPLLPGSRLFGLLRWSQRQQIAQSSPPFIYAPEIYALQPDPSSEPMGSRGALLTLGSTYEPFKHLQDTTDASFLSGIATFGGFWTFLNGAFALLFGANVVYFMFGNWNPLCSAIDSDDSTGRRPLSALGVVHLFQRRALVRRWHEDFPAIHTEGGLPGSENAGIVAFIRERLVDLGEDPRGLAEESKDAEEQVPEDSSISSKMAPSEESANEGVQEDGHRQSPDDSPTISVESYPQRPGYILDEIPLLELDLGMDAVTKKTRDTLVKHDSRQLW</sequence>
<dbReference type="Proteomes" id="UP001218218">
    <property type="component" value="Unassembled WGS sequence"/>
</dbReference>
<proteinExistence type="predicted"/>
<dbReference type="AlphaFoldDB" id="A0AAD7EHZ5"/>
<feature type="transmembrane region" description="Helical" evidence="2">
    <location>
        <begin position="41"/>
        <end position="64"/>
    </location>
</feature>
<name>A0AAD7EHZ5_9AGAR</name>
<protein>
    <recommendedName>
        <fullName evidence="5">Transmembrane protein</fullName>
    </recommendedName>
</protein>
<gene>
    <name evidence="3" type="ORF">DFH08DRAFT_1029512</name>
</gene>
<reference evidence="3" key="1">
    <citation type="submission" date="2023-03" db="EMBL/GenBank/DDBJ databases">
        <title>Massive genome expansion in bonnet fungi (Mycena s.s.) driven by repeated elements and novel gene families across ecological guilds.</title>
        <authorList>
            <consortium name="Lawrence Berkeley National Laboratory"/>
            <person name="Harder C.B."/>
            <person name="Miyauchi S."/>
            <person name="Viragh M."/>
            <person name="Kuo A."/>
            <person name="Thoen E."/>
            <person name="Andreopoulos B."/>
            <person name="Lu D."/>
            <person name="Skrede I."/>
            <person name="Drula E."/>
            <person name="Henrissat B."/>
            <person name="Morin E."/>
            <person name="Kohler A."/>
            <person name="Barry K."/>
            <person name="LaButti K."/>
            <person name="Morin E."/>
            <person name="Salamov A."/>
            <person name="Lipzen A."/>
            <person name="Mereny Z."/>
            <person name="Hegedus B."/>
            <person name="Baldrian P."/>
            <person name="Stursova M."/>
            <person name="Weitz H."/>
            <person name="Taylor A."/>
            <person name="Grigoriev I.V."/>
            <person name="Nagy L.G."/>
            <person name="Martin F."/>
            <person name="Kauserud H."/>
        </authorList>
    </citation>
    <scope>NUCLEOTIDE SEQUENCE</scope>
    <source>
        <strain evidence="3">CBHHK002</strain>
    </source>
</reference>
<feature type="transmembrane region" description="Helical" evidence="2">
    <location>
        <begin position="390"/>
        <end position="411"/>
    </location>
</feature>
<accession>A0AAD7EHZ5</accession>
<feature type="transmembrane region" description="Helical" evidence="2">
    <location>
        <begin position="71"/>
        <end position="94"/>
    </location>
</feature>
<keyword evidence="2" id="KW-0812">Transmembrane</keyword>
<keyword evidence="2" id="KW-1133">Transmembrane helix</keyword>
<feature type="region of interest" description="Disordered" evidence="1">
    <location>
        <begin position="487"/>
        <end position="544"/>
    </location>
</feature>
<feature type="transmembrane region" description="Helical" evidence="2">
    <location>
        <begin position="100"/>
        <end position="121"/>
    </location>
</feature>
<feature type="transmembrane region" description="Helical" evidence="2">
    <location>
        <begin position="170"/>
        <end position="195"/>
    </location>
</feature>
<evidence type="ECO:0008006" key="5">
    <source>
        <dbReference type="Google" id="ProtNLM"/>
    </source>
</evidence>
<evidence type="ECO:0000256" key="1">
    <source>
        <dbReference type="SAM" id="MobiDB-lite"/>
    </source>
</evidence>
<comment type="caution">
    <text evidence="3">The sequence shown here is derived from an EMBL/GenBank/DDBJ whole genome shotgun (WGS) entry which is preliminary data.</text>
</comment>